<dbReference type="SMART" id="SM00267">
    <property type="entry name" value="GGDEF"/>
    <property type="match status" value="1"/>
</dbReference>
<dbReference type="Pfam" id="PF00990">
    <property type="entry name" value="GGDEF"/>
    <property type="match status" value="1"/>
</dbReference>
<dbReference type="SUPFAM" id="SSF55073">
    <property type="entry name" value="Nucleotide cyclase"/>
    <property type="match status" value="1"/>
</dbReference>
<dbReference type="NCBIfam" id="TIGR00254">
    <property type="entry name" value="GGDEF"/>
    <property type="match status" value="1"/>
</dbReference>
<keyword evidence="3" id="KW-0175">Coiled coil</keyword>
<dbReference type="Gene3D" id="3.30.70.270">
    <property type="match status" value="1"/>
</dbReference>
<evidence type="ECO:0000256" key="3">
    <source>
        <dbReference type="SAM" id="Coils"/>
    </source>
</evidence>
<dbReference type="eggNOG" id="COG3706">
    <property type="taxonomic scope" value="Bacteria"/>
</dbReference>
<evidence type="ECO:0000313" key="5">
    <source>
        <dbReference type="EMBL" id="SIO27629.1"/>
    </source>
</evidence>
<evidence type="ECO:0000313" key="6">
    <source>
        <dbReference type="Proteomes" id="UP000185062"/>
    </source>
</evidence>
<protein>
    <recommendedName>
        <fullName evidence="1">diguanylate cyclase</fullName>
        <ecNumber evidence="1">2.7.7.65</ecNumber>
    </recommendedName>
</protein>
<dbReference type="InterPro" id="IPR000160">
    <property type="entry name" value="GGDEF_dom"/>
</dbReference>
<dbReference type="PANTHER" id="PTHR45138">
    <property type="entry name" value="REGULATORY COMPONENTS OF SENSORY TRANSDUCTION SYSTEM"/>
    <property type="match status" value="1"/>
</dbReference>
<dbReference type="InterPro" id="IPR029787">
    <property type="entry name" value="Nucleotide_cyclase"/>
</dbReference>
<comment type="catalytic activity">
    <reaction evidence="2">
        <text>2 GTP = 3',3'-c-di-GMP + 2 diphosphate</text>
        <dbReference type="Rhea" id="RHEA:24898"/>
        <dbReference type="ChEBI" id="CHEBI:33019"/>
        <dbReference type="ChEBI" id="CHEBI:37565"/>
        <dbReference type="ChEBI" id="CHEBI:58805"/>
        <dbReference type="EC" id="2.7.7.65"/>
    </reaction>
</comment>
<dbReference type="Proteomes" id="UP000185062">
    <property type="component" value="Unassembled WGS sequence"/>
</dbReference>
<dbReference type="STRING" id="44575.SAMN05216419_103210"/>
<feature type="coiled-coil region" evidence="3">
    <location>
        <begin position="328"/>
        <end position="383"/>
    </location>
</feature>
<sequence>MSDDSNSCAIARETLRQLALLKISPTPDNYHRLYHEIAGHSANRMCLNTAEMLSEIAAELPHNTPESLHCANRLRQAVNDKDWYQYKATLINLIEMTVVSGVISKPPDSVIPGPDGARTSVHEQMKVEDTDNGSLLLSQSDPVENSRLSAHLQKFMVQILEHIATMQLGDTVLTDEARFLALQVWKVNDQQETNEFIMRFQQFCIHFESCGENAIKLQRGLLRLINLLMDSTSELLVDDQWVKNQLAKLRTTMATPLSLQIVEQAEHQLEAMMRKQDIIKDHLSKAKTALKQMVTYLIDSIEELSNTTNGYQDKIEYYSEKTGQIDNIEELNELLVEMMRDTKQIQANVLSSRNDFLAVRAEVDMAQNKISQLESELRQMGEKVHQDHLTGILNRRGLDIAFKRESSRAKRHQIPLCLALLDIDNFKRLNDTYGHKVGDDALIYLVEAVKDTTRPDDVIARFGGEEFVILLPNTDLEKAITVLSRIQRNLTKKFFLHENKRLLITFSAGVAEYQAGELQQNMMMRADAAMYRAKNNGKNQIVADTG</sequence>
<organism evidence="5 6">
    <name type="scientific">Nitrosomonas cryotolerans ATCC 49181</name>
    <dbReference type="NCBI Taxonomy" id="1131553"/>
    <lineage>
        <taxon>Bacteria</taxon>
        <taxon>Pseudomonadati</taxon>
        <taxon>Pseudomonadota</taxon>
        <taxon>Betaproteobacteria</taxon>
        <taxon>Nitrosomonadales</taxon>
        <taxon>Nitrosomonadaceae</taxon>
        <taxon>Nitrosomonas</taxon>
    </lineage>
</organism>
<evidence type="ECO:0000256" key="2">
    <source>
        <dbReference type="ARBA" id="ARBA00034247"/>
    </source>
</evidence>
<gene>
    <name evidence="5" type="ORF">SAMN02743940_1576</name>
</gene>
<dbReference type="InterPro" id="IPR043128">
    <property type="entry name" value="Rev_trsase/Diguanyl_cyclase"/>
</dbReference>
<dbReference type="PANTHER" id="PTHR45138:SF9">
    <property type="entry name" value="DIGUANYLATE CYCLASE DGCM-RELATED"/>
    <property type="match status" value="1"/>
</dbReference>
<accession>A0A1N6I6N6</accession>
<dbReference type="PROSITE" id="PS50887">
    <property type="entry name" value="GGDEF"/>
    <property type="match status" value="1"/>
</dbReference>
<dbReference type="InterPro" id="IPR050469">
    <property type="entry name" value="Diguanylate_Cyclase"/>
</dbReference>
<dbReference type="EC" id="2.7.7.65" evidence="1"/>
<dbReference type="FunFam" id="3.30.70.270:FF:000001">
    <property type="entry name" value="Diguanylate cyclase domain protein"/>
    <property type="match status" value="1"/>
</dbReference>
<dbReference type="EMBL" id="FSRO01000001">
    <property type="protein sequence ID" value="SIO27629.1"/>
    <property type="molecule type" value="Genomic_DNA"/>
</dbReference>
<dbReference type="RefSeq" id="WP_036573261.1">
    <property type="nucleotide sequence ID" value="NZ_FSRO01000001.1"/>
</dbReference>
<reference evidence="5 6" key="1">
    <citation type="submission" date="2016-12" db="EMBL/GenBank/DDBJ databases">
        <authorList>
            <person name="Song W.-J."/>
            <person name="Kurnit D.M."/>
        </authorList>
    </citation>
    <scope>NUCLEOTIDE SEQUENCE [LARGE SCALE GENOMIC DNA]</scope>
    <source>
        <strain evidence="5 6">ATCC 49181</strain>
    </source>
</reference>
<dbReference type="GO" id="GO:0052621">
    <property type="term" value="F:diguanylate cyclase activity"/>
    <property type="evidence" value="ECO:0007669"/>
    <property type="project" value="UniProtKB-EC"/>
</dbReference>
<keyword evidence="6" id="KW-1185">Reference proteome</keyword>
<dbReference type="CDD" id="cd01949">
    <property type="entry name" value="GGDEF"/>
    <property type="match status" value="1"/>
</dbReference>
<dbReference type="AlphaFoldDB" id="A0A1N6I6N6"/>
<proteinExistence type="predicted"/>
<feature type="domain" description="GGDEF" evidence="4">
    <location>
        <begin position="414"/>
        <end position="546"/>
    </location>
</feature>
<evidence type="ECO:0000259" key="4">
    <source>
        <dbReference type="PROSITE" id="PS50887"/>
    </source>
</evidence>
<name>A0A1N6I6N6_9PROT</name>
<evidence type="ECO:0000256" key="1">
    <source>
        <dbReference type="ARBA" id="ARBA00012528"/>
    </source>
</evidence>